<dbReference type="EMBL" id="CAJNNW010031908">
    <property type="protein sequence ID" value="CAE8709873.1"/>
    <property type="molecule type" value="Genomic_DNA"/>
</dbReference>
<feature type="compositionally biased region" description="Low complexity" evidence="1">
    <location>
        <begin position="629"/>
        <end position="643"/>
    </location>
</feature>
<feature type="domain" description="BCAS3 WD40" evidence="2">
    <location>
        <begin position="54"/>
        <end position="199"/>
    </location>
</feature>
<dbReference type="OrthoDB" id="25778at2759"/>
<proteinExistence type="predicted"/>
<accession>A0A813FQG9</accession>
<feature type="compositionally biased region" description="Polar residues" evidence="1">
    <location>
        <begin position="598"/>
        <end position="609"/>
    </location>
</feature>
<dbReference type="InterPro" id="IPR048382">
    <property type="entry name" value="BCAS3_WD40"/>
</dbReference>
<dbReference type="InterPro" id="IPR045142">
    <property type="entry name" value="BCAS3-like"/>
</dbReference>
<dbReference type="AlphaFoldDB" id="A0A813FQG9"/>
<feature type="region of interest" description="Disordered" evidence="1">
    <location>
        <begin position="710"/>
        <end position="738"/>
    </location>
</feature>
<feature type="region of interest" description="Disordered" evidence="1">
    <location>
        <begin position="763"/>
        <end position="802"/>
    </location>
</feature>
<dbReference type="InterPro" id="IPR001680">
    <property type="entry name" value="WD40_rpt"/>
</dbReference>
<dbReference type="InterPro" id="IPR036322">
    <property type="entry name" value="WD40_repeat_dom_sf"/>
</dbReference>
<evidence type="ECO:0000256" key="1">
    <source>
        <dbReference type="SAM" id="MobiDB-lite"/>
    </source>
</evidence>
<protein>
    <recommendedName>
        <fullName evidence="2">BCAS3 WD40 domain-containing protein</fullName>
    </recommendedName>
</protein>
<feature type="compositionally biased region" description="Low complexity" evidence="1">
    <location>
        <begin position="494"/>
        <end position="512"/>
    </location>
</feature>
<keyword evidence="5" id="KW-1185">Reference proteome</keyword>
<dbReference type="SMART" id="SM00320">
    <property type="entry name" value="WD40"/>
    <property type="match status" value="2"/>
</dbReference>
<dbReference type="SUPFAM" id="SSF50978">
    <property type="entry name" value="WD40 repeat-like"/>
    <property type="match status" value="1"/>
</dbReference>
<evidence type="ECO:0000313" key="4">
    <source>
        <dbReference type="EMBL" id="CAE8709873.1"/>
    </source>
</evidence>
<dbReference type="InterPro" id="IPR015943">
    <property type="entry name" value="WD40/YVTN_repeat-like_dom_sf"/>
</dbReference>
<dbReference type="GO" id="GO:0005737">
    <property type="term" value="C:cytoplasm"/>
    <property type="evidence" value="ECO:0007669"/>
    <property type="project" value="TreeGrafter"/>
</dbReference>
<dbReference type="GO" id="GO:0042594">
    <property type="term" value="P:response to starvation"/>
    <property type="evidence" value="ECO:0007669"/>
    <property type="project" value="TreeGrafter"/>
</dbReference>
<name>A0A813FQG9_POLGL</name>
<dbReference type="EMBL" id="CAJNNV010025917">
    <property type="protein sequence ID" value="CAE8616596.1"/>
    <property type="molecule type" value="Genomic_DNA"/>
</dbReference>
<dbReference type="Pfam" id="PF21034">
    <property type="entry name" value="BCAS3_WD40"/>
    <property type="match status" value="2"/>
</dbReference>
<dbReference type="OMA" id="SVEMATH"/>
<feature type="region of interest" description="Disordered" evidence="1">
    <location>
        <begin position="494"/>
        <end position="538"/>
    </location>
</feature>
<evidence type="ECO:0000313" key="3">
    <source>
        <dbReference type="EMBL" id="CAE8616596.1"/>
    </source>
</evidence>
<dbReference type="PANTHER" id="PTHR13268">
    <property type="entry name" value="BREAST CARCINOMA AMPLIFIED SEQUENCE 3"/>
    <property type="match status" value="1"/>
</dbReference>
<feature type="domain" description="BCAS3 WD40" evidence="2">
    <location>
        <begin position="265"/>
        <end position="388"/>
    </location>
</feature>
<sequence length="853" mass="88787">MSAITSLVSSISGYIPAAVKDAAGLSPQISEAVRHITWLCVERVFWPPQETLRFVLVLGYTDGFQIWDLQDPAAAREVVSKQDKAVVQARLLSVPLAPCSGAEGAQQPLGISAAPLMAYLHKGSPALVRLFSLKAHDDVHLIRLTEPARSLQSSRRFFAVGFAKQVELYDALHFQALFSVPCNASAGCFALGHRWLAYNLPPQQPAAMASGLSAGVLLAGGPRQLPSMMKDGLQYLGQVGQRTLDNVLMPQGVADQAPSSGALRGGIVAVRDVASRSVIAQFEDHTEPLEAMAWDPSGLQLVTCAALGHRILVHRALLGTEHALMMHDPAKGGLELGSVVFQHLYTLSRGYTPAVISDIAVSDDGQLVAVSSAKGTTHVFRLPPLHSAALGHHVMETGAVRLTPTQPCASAMSGELGIGLSLGAGSAARPVNLSVCCRVRLGSVLLQEGLMPQCGFLTPALSSSSGRAVSSQPRDACPRMYVATRSGTLALYSLSPGSSSSSTSPGSSFAGQESGGVVAGSAASGPGGSSGPESAQEWQAVLTKEVHTCRPFRHFTERRFSPWDLGSAPTPGGRPSSPPRGAMSGENCQRASRPRLGSQASPRLGSQASPVLGPRASPILGPRSPPLGPRSASPAPSALPGGLLFSEELPSAVATASSSTEPSKWLSSVEMATHVPMEVPIWICPQLSFHAYPAGLPRAELNAMLREGRPIPGRRKIPVSRPERPGDGVRYGGGTPSADAEEQLSRLFDGALGAAVDDARWLPSGRGSARSQAAGSIRTDESVAVTARDGGQPSAVSGTESQRSASLAVAPAWGSIANAHLASGTTAAADMSLLQMDGVGGGLEEVEEDWLKA</sequence>
<feature type="compositionally biased region" description="Low complexity" evidence="1">
    <location>
        <begin position="566"/>
        <end position="585"/>
    </location>
</feature>
<evidence type="ECO:0000259" key="2">
    <source>
        <dbReference type="Pfam" id="PF21034"/>
    </source>
</evidence>
<organism evidence="3 5">
    <name type="scientific">Polarella glacialis</name>
    <name type="common">Dinoflagellate</name>
    <dbReference type="NCBI Taxonomy" id="89957"/>
    <lineage>
        <taxon>Eukaryota</taxon>
        <taxon>Sar</taxon>
        <taxon>Alveolata</taxon>
        <taxon>Dinophyceae</taxon>
        <taxon>Suessiales</taxon>
        <taxon>Suessiaceae</taxon>
        <taxon>Polarella</taxon>
    </lineage>
</organism>
<dbReference type="Proteomes" id="UP000626109">
    <property type="component" value="Unassembled WGS sequence"/>
</dbReference>
<gene>
    <name evidence="3" type="ORF">PGLA1383_LOCUS34274</name>
    <name evidence="4" type="ORF">PGLA2088_LOCUS35676</name>
</gene>
<evidence type="ECO:0000313" key="5">
    <source>
        <dbReference type="Proteomes" id="UP000654075"/>
    </source>
</evidence>
<comment type="caution">
    <text evidence="3">The sequence shown here is derived from an EMBL/GenBank/DDBJ whole genome shotgun (WGS) entry which is preliminary data.</text>
</comment>
<feature type="region of interest" description="Disordered" evidence="1">
    <location>
        <begin position="561"/>
        <end position="643"/>
    </location>
</feature>
<reference evidence="3" key="1">
    <citation type="submission" date="2021-02" db="EMBL/GenBank/DDBJ databases">
        <authorList>
            <person name="Dougan E. K."/>
            <person name="Rhodes N."/>
            <person name="Thang M."/>
            <person name="Chan C."/>
        </authorList>
    </citation>
    <scope>NUCLEOTIDE SEQUENCE</scope>
</reference>
<dbReference type="PANTHER" id="PTHR13268:SF0">
    <property type="entry name" value="BCAS3 MICROTUBULE ASSOCIATED CELL MIGRATION FACTOR"/>
    <property type="match status" value="1"/>
</dbReference>
<dbReference type="Gene3D" id="2.130.10.10">
    <property type="entry name" value="YVTN repeat-like/Quinoprotein amine dehydrogenase"/>
    <property type="match status" value="1"/>
</dbReference>
<dbReference type="Proteomes" id="UP000654075">
    <property type="component" value="Unassembled WGS sequence"/>
</dbReference>
<dbReference type="GO" id="GO:0006914">
    <property type="term" value="P:autophagy"/>
    <property type="evidence" value="ECO:0007669"/>
    <property type="project" value="InterPro"/>
</dbReference>